<dbReference type="Gene3D" id="3.40.50.10190">
    <property type="entry name" value="BRCT domain"/>
    <property type="match status" value="1"/>
</dbReference>
<gene>
    <name evidence="5" type="ORF">HAX54_018442</name>
</gene>
<comment type="caution">
    <text evidence="5">The sequence shown here is derived from an EMBL/GenBank/DDBJ whole genome shotgun (WGS) entry which is preliminary data.</text>
</comment>
<accession>A0ABS8UM95</accession>
<evidence type="ECO:0000313" key="5">
    <source>
        <dbReference type="EMBL" id="MCD9560017.1"/>
    </source>
</evidence>
<evidence type="ECO:0000259" key="4">
    <source>
        <dbReference type="PROSITE" id="PS50172"/>
    </source>
</evidence>
<dbReference type="InterPro" id="IPR001357">
    <property type="entry name" value="BRCT_dom"/>
</dbReference>
<dbReference type="InterPro" id="IPR038650">
    <property type="entry name" value="PADR1_C_dom_sf"/>
</dbReference>
<evidence type="ECO:0000256" key="2">
    <source>
        <dbReference type="ARBA" id="ARBA00022679"/>
    </source>
</evidence>
<dbReference type="EMBL" id="JACEIK010002252">
    <property type="protein sequence ID" value="MCD9560017.1"/>
    <property type="molecule type" value="Genomic_DNA"/>
</dbReference>
<name>A0ABS8UM95_DATST</name>
<dbReference type="InterPro" id="IPR050800">
    <property type="entry name" value="ARTD/PARP"/>
</dbReference>
<keyword evidence="3" id="KW-0520">NAD</keyword>
<sequence>MHEILEANSQYSSGDDDAVVPRCQDIMFFGPLDNCPICGGKLECSGDSYLCVGDYKGEWSSCVYSTMEPPRREVPQTPKSLLKVAKSFCAQQYWKSKIEKYGGKVNNSVTGGTSSFSSYKPEDRGGSSKVAEAVEKGIPVVRKAWLVSVKGTKPVLDAYDIASDIAVEGKLKVFWKEVHKDTLECRMQKQIIGEDGLLYNCALSVCNQERTQ</sequence>
<dbReference type="SMART" id="SM01335">
    <property type="entry name" value="PADR1"/>
    <property type="match status" value="1"/>
</dbReference>
<dbReference type="InterPro" id="IPR049296">
    <property type="entry name" value="PARP1-like_PADR1_N"/>
</dbReference>
<proteinExistence type="predicted"/>
<dbReference type="Gene3D" id="1.10.20.130">
    <property type="match status" value="1"/>
</dbReference>
<feature type="domain" description="BRCT" evidence="4">
    <location>
        <begin position="98"/>
        <end position="163"/>
    </location>
</feature>
<dbReference type="PANTHER" id="PTHR10459">
    <property type="entry name" value="DNA LIGASE"/>
    <property type="match status" value="1"/>
</dbReference>
<dbReference type="Pfam" id="PF08063">
    <property type="entry name" value="Zn_ribbon_PADR1"/>
    <property type="match status" value="1"/>
</dbReference>
<dbReference type="Pfam" id="PF00533">
    <property type="entry name" value="BRCT"/>
    <property type="match status" value="1"/>
</dbReference>
<keyword evidence="6" id="KW-1185">Reference proteome</keyword>
<dbReference type="Pfam" id="PF21728">
    <property type="entry name" value="PADR1_N"/>
    <property type="match status" value="1"/>
</dbReference>
<dbReference type="InterPro" id="IPR012982">
    <property type="entry name" value="PARP1-like_PADR1_Zn_ribbon"/>
</dbReference>
<dbReference type="PROSITE" id="PS52007">
    <property type="entry name" value="PADR1"/>
    <property type="match status" value="1"/>
</dbReference>
<dbReference type="PANTHER" id="PTHR10459:SF106">
    <property type="entry name" value="PROTEIN ADP-RIBOSYLTRANSFERASE PARP3"/>
    <property type="match status" value="1"/>
</dbReference>
<keyword evidence="2" id="KW-0808">Transferase</keyword>
<dbReference type="SUPFAM" id="SSF52113">
    <property type="entry name" value="BRCT domain"/>
    <property type="match status" value="1"/>
</dbReference>
<dbReference type="Proteomes" id="UP000823775">
    <property type="component" value="Unassembled WGS sequence"/>
</dbReference>
<dbReference type="InterPro" id="IPR036420">
    <property type="entry name" value="BRCT_dom_sf"/>
</dbReference>
<evidence type="ECO:0000256" key="3">
    <source>
        <dbReference type="ARBA" id="ARBA00023027"/>
    </source>
</evidence>
<dbReference type="PROSITE" id="PS50172">
    <property type="entry name" value="BRCT"/>
    <property type="match status" value="1"/>
</dbReference>
<dbReference type="Gene3D" id="2.20.25.630">
    <property type="match status" value="1"/>
</dbReference>
<evidence type="ECO:0000256" key="1">
    <source>
        <dbReference type="ARBA" id="ARBA00022676"/>
    </source>
</evidence>
<organism evidence="5 6">
    <name type="scientific">Datura stramonium</name>
    <name type="common">Jimsonweed</name>
    <name type="synonym">Common thornapple</name>
    <dbReference type="NCBI Taxonomy" id="4076"/>
    <lineage>
        <taxon>Eukaryota</taxon>
        <taxon>Viridiplantae</taxon>
        <taxon>Streptophyta</taxon>
        <taxon>Embryophyta</taxon>
        <taxon>Tracheophyta</taxon>
        <taxon>Spermatophyta</taxon>
        <taxon>Magnoliopsida</taxon>
        <taxon>eudicotyledons</taxon>
        <taxon>Gunneridae</taxon>
        <taxon>Pentapetalae</taxon>
        <taxon>asterids</taxon>
        <taxon>lamiids</taxon>
        <taxon>Solanales</taxon>
        <taxon>Solanaceae</taxon>
        <taxon>Solanoideae</taxon>
        <taxon>Datureae</taxon>
        <taxon>Datura</taxon>
    </lineage>
</organism>
<evidence type="ECO:0000313" key="6">
    <source>
        <dbReference type="Proteomes" id="UP000823775"/>
    </source>
</evidence>
<keyword evidence="1" id="KW-0328">Glycosyltransferase</keyword>
<protein>
    <recommendedName>
        <fullName evidence="4">BRCT domain-containing protein</fullName>
    </recommendedName>
</protein>
<reference evidence="5 6" key="1">
    <citation type="journal article" date="2021" name="BMC Genomics">
        <title>Datura genome reveals duplications of psychoactive alkaloid biosynthetic genes and high mutation rate following tissue culture.</title>
        <authorList>
            <person name="Rajewski A."/>
            <person name="Carter-House D."/>
            <person name="Stajich J."/>
            <person name="Litt A."/>
        </authorList>
    </citation>
    <scope>NUCLEOTIDE SEQUENCE [LARGE SCALE GENOMIC DNA]</scope>
    <source>
        <strain evidence="5">AR-01</strain>
    </source>
</reference>